<gene>
    <name evidence="9" type="ORF">SAMN05216402_0131</name>
</gene>
<dbReference type="Pfam" id="PF00682">
    <property type="entry name" value="HMGL-like"/>
    <property type="match status" value="1"/>
</dbReference>
<keyword evidence="10" id="KW-1185">Reference proteome</keyword>
<dbReference type="PROSITE" id="PS50991">
    <property type="entry name" value="PYR_CT"/>
    <property type="match status" value="1"/>
</dbReference>
<reference evidence="9 10" key="1">
    <citation type="submission" date="2016-10" db="EMBL/GenBank/DDBJ databases">
        <authorList>
            <person name="Varghese N."/>
            <person name="Submissions S."/>
        </authorList>
    </citation>
    <scope>NUCLEOTIDE SEQUENCE [LARGE SCALE GENOMIC DNA]</scope>
    <source>
        <strain evidence="9 10">Nl1</strain>
    </source>
</reference>
<evidence type="ECO:0000313" key="9">
    <source>
        <dbReference type="EMBL" id="SDQ27321.1"/>
    </source>
</evidence>
<evidence type="ECO:0000256" key="7">
    <source>
        <dbReference type="ARBA" id="ARBA00023304"/>
    </source>
</evidence>
<dbReference type="InterPro" id="IPR050073">
    <property type="entry name" value="2-IPM_HCS-like"/>
</dbReference>
<evidence type="ECO:0000256" key="4">
    <source>
        <dbReference type="ARBA" id="ARBA00022679"/>
    </source>
</evidence>
<dbReference type="SUPFAM" id="SSF51569">
    <property type="entry name" value="Aldolase"/>
    <property type="match status" value="1"/>
</dbReference>
<dbReference type="PROSITE" id="PS00816">
    <property type="entry name" value="AIPM_HOMOCIT_SYNTH_2"/>
    <property type="match status" value="1"/>
</dbReference>
<proteinExistence type="predicted"/>
<evidence type="ECO:0000256" key="2">
    <source>
        <dbReference type="ARBA" id="ARBA00012973"/>
    </source>
</evidence>
<dbReference type="InterPro" id="IPR002034">
    <property type="entry name" value="AIPM/Hcit_synth_CS"/>
</dbReference>
<accession>A0ABY0T5P4</accession>
<evidence type="ECO:0000256" key="3">
    <source>
        <dbReference type="ARBA" id="ARBA00022605"/>
    </source>
</evidence>
<keyword evidence="3" id="KW-0028">Amino-acid biosynthesis</keyword>
<dbReference type="EMBL" id="FNKY01000001">
    <property type="protein sequence ID" value="SDQ27321.1"/>
    <property type="molecule type" value="Genomic_DNA"/>
</dbReference>
<keyword evidence="6" id="KW-0464">Manganese</keyword>
<keyword evidence="5" id="KW-0479">Metal-binding</keyword>
<feature type="domain" description="Pyruvate carboxyltransferase" evidence="8">
    <location>
        <begin position="10"/>
        <end position="263"/>
    </location>
</feature>
<evidence type="ECO:0000256" key="6">
    <source>
        <dbReference type="ARBA" id="ARBA00023211"/>
    </source>
</evidence>
<dbReference type="PANTHER" id="PTHR10277:SF9">
    <property type="entry name" value="2-ISOPROPYLMALATE SYNTHASE 1, CHLOROPLASTIC-RELATED"/>
    <property type="match status" value="1"/>
</dbReference>
<dbReference type="PANTHER" id="PTHR10277">
    <property type="entry name" value="HOMOCITRATE SYNTHASE-RELATED"/>
    <property type="match status" value="1"/>
</dbReference>
<dbReference type="RefSeq" id="WP_074630333.1">
    <property type="nucleotide sequence ID" value="NZ_FNKY01000001.1"/>
</dbReference>
<evidence type="ECO:0000256" key="1">
    <source>
        <dbReference type="ARBA" id="ARBA00004689"/>
    </source>
</evidence>
<comment type="pathway">
    <text evidence="1">Amino-acid biosynthesis; L-leucine biosynthesis; L-leucine from 3-methyl-2-oxobutanoate: step 1/4.</text>
</comment>
<dbReference type="Gene3D" id="3.20.20.70">
    <property type="entry name" value="Aldolase class I"/>
    <property type="match status" value="1"/>
</dbReference>
<name>A0ABY0T5P4_9PROT</name>
<organism evidence="9 10">
    <name type="scientific">Nitrosospira multiformis</name>
    <dbReference type="NCBI Taxonomy" id="1231"/>
    <lineage>
        <taxon>Bacteria</taxon>
        <taxon>Pseudomonadati</taxon>
        <taxon>Pseudomonadota</taxon>
        <taxon>Betaproteobacteria</taxon>
        <taxon>Nitrosomonadales</taxon>
        <taxon>Nitrosomonadaceae</taxon>
        <taxon>Nitrosospira</taxon>
    </lineage>
</organism>
<evidence type="ECO:0000256" key="5">
    <source>
        <dbReference type="ARBA" id="ARBA00022723"/>
    </source>
</evidence>
<protein>
    <recommendedName>
        <fullName evidence="2">2-isopropylmalate synthase</fullName>
        <ecNumber evidence="2">2.3.3.13</ecNumber>
    </recommendedName>
</protein>
<evidence type="ECO:0000259" key="8">
    <source>
        <dbReference type="PROSITE" id="PS50991"/>
    </source>
</evidence>
<dbReference type="Proteomes" id="UP000183471">
    <property type="component" value="Unassembled WGS sequence"/>
</dbReference>
<dbReference type="EC" id="2.3.3.13" evidence="2"/>
<dbReference type="InterPro" id="IPR013785">
    <property type="entry name" value="Aldolase_TIM"/>
</dbReference>
<keyword evidence="4" id="KW-0808">Transferase</keyword>
<comment type="caution">
    <text evidence="9">The sequence shown here is derived from an EMBL/GenBank/DDBJ whole genome shotgun (WGS) entry which is preliminary data.</text>
</comment>
<dbReference type="InterPro" id="IPR000891">
    <property type="entry name" value="PYR_CT"/>
</dbReference>
<evidence type="ECO:0000313" key="10">
    <source>
        <dbReference type="Proteomes" id="UP000183471"/>
    </source>
</evidence>
<keyword evidence="7" id="KW-0100">Branched-chain amino acid biosynthesis</keyword>
<sequence length="479" mass="52379">MSETRPQLNPYIIDTTLREGVQAPGVRFGEEESAEIAHALVFLGIDMVECGHPIASDAEARRVRATVAACGAVPVLAHARARCEDIDSVKATGARWVGIFAGVNSISRNSRIRFERPIPEVLSTAVGHAKNIGLKVRFTIEDGSRTPWSELVEGYRAALDAGADRLCFADTVGLLCPWEVEDLIGRLSREFAGHDLEVHFHNDRGMAIANALSAVRAGARWISSSVNGIGERCGIPDTLTLLANLDVLKWRRLRNGHALPHVSKLVQAHSRLVVDRWHPITGTNAFTHVAKLHRRAVASDEQAYAWTVPETIGRLNSTAPEILPSAREQLINHPQVVSATGLQPNRRGPGDRYLMLDNSVVPDARQYCIVRRIPEMDDYGERHIDVHRHCVDSVFLFIGNDPDLKGLTVEVRLGADTFVVESPGSVFIPSGLLHSYRMLAGAGLFINHVQAGDYTSSLLDSAIFRNSPGMPIEPVLNAG</sequence>